<dbReference type="GO" id="GO:0016740">
    <property type="term" value="F:transferase activity"/>
    <property type="evidence" value="ECO:0007669"/>
    <property type="project" value="UniProtKB-KW"/>
</dbReference>
<dbReference type="AlphaFoldDB" id="A0A1H8QQW9"/>
<evidence type="ECO:0000313" key="9">
    <source>
        <dbReference type="EMBL" id="SEO56605.1"/>
    </source>
</evidence>
<name>A0A1H8QQW9_9BACI</name>
<comment type="cofactor">
    <cofactor evidence="6">
        <name>Mg(2+)</name>
        <dbReference type="ChEBI" id="CHEBI:18420"/>
    </cofactor>
    <text evidence="6">Binds 1 Mg(2+) ion per trimer.</text>
</comment>
<evidence type="ECO:0000256" key="3">
    <source>
        <dbReference type="ARBA" id="ARBA00022679"/>
    </source>
</evidence>
<protein>
    <submittedName>
        <fullName evidence="9">PTS system, cellobiose-specific IIA component</fullName>
    </submittedName>
</protein>
<dbReference type="Pfam" id="PF02255">
    <property type="entry name" value="PTS_IIA"/>
    <property type="match status" value="1"/>
</dbReference>
<evidence type="ECO:0000313" key="10">
    <source>
        <dbReference type="Proteomes" id="UP000199300"/>
    </source>
</evidence>
<keyword evidence="6" id="KW-0460">Magnesium</keyword>
<reference evidence="9 10" key="1">
    <citation type="submission" date="2016-10" db="EMBL/GenBank/DDBJ databases">
        <authorList>
            <person name="de Groot N.N."/>
        </authorList>
    </citation>
    <scope>NUCLEOTIDE SEQUENCE [LARGE SCALE GENOMIC DNA]</scope>
    <source>
        <strain evidence="9 10">CGMCC 1.10434</strain>
    </source>
</reference>
<proteinExistence type="predicted"/>
<keyword evidence="4" id="KW-0598">Phosphotransferase system</keyword>
<dbReference type="GO" id="GO:0009401">
    <property type="term" value="P:phosphoenolpyruvate-dependent sugar phosphotransferase system"/>
    <property type="evidence" value="ECO:0007669"/>
    <property type="project" value="UniProtKB-KW"/>
</dbReference>
<dbReference type="PANTHER" id="PTHR34382">
    <property type="entry name" value="PTS SYSTEM N,N'-DIACETYLCHITOBIOSE-SPECIFIC EIIA COMPONENT"/>
    <property type="match status" value="1"/>
</dbReference>
<feature type="modified residue" description="Phosphohistidine; by HPr" evidence="7">
    <location>
        <position position="75"/>
    </location>
</feature>
<dbReference type="Gene3D" id="1.20.58.80">
    <property type="entry name" value="Phosphotransferase system, lactose/cellobiose-type IIA subunit"/>
    <property type="match status" value="1"/>
</dbReference>
<dbReference type="OrthoDB" id="350602at2"/>
<evidence type="ECO:0000256" key="7">
    <source>
        <dbReference type="PROSITE-ProRule" id="PRU00418"/>
    </source>
</evidence>
<dbReference type="PROSITE" id="PS51095">
    <property type="entry name" value="PTS_EIIA_TYPE_3"/>
    <property type="match status" value="1"/>
</dbReference>
<feature type="binding site" evidence="6">
    <location>
        <position position="78"/>
    </location>
    <ligand>
        <name>Mg(2+)</name>
        <dbReference type="ChEBI" id="CHEBI:18420"/>
        <note>ligand shared between all trimeric partners</note>
    </ligand>
</feature>
<accession>A0A1H8QQW9</accession>
<evidence type="ECO:0000256" key="5">
    <source>
        <dbReference type="PIRSR" id="PIRSR000699-1"/>
    </source>
</evidence>
<organism evidence="9 10">
    <name type="scientific">Amphibacillus marinus</name>
    <dbReference type="NCBI Taxonomy" id="872970"/>
    <lineage>
        <taxon>Bacteria</taxon>
        <taxon>Bacillati</taxon>
        <taxon>Bacillota</taxon>
        <taxon>Bacilli</taxon>
        <taxon>Bacillales</taxon>
        <taxon>Bacillaceae</taxon>
        <taxon>Amphibacillus</taxon>
    </lineage>
</organism>
<evidence type="ECO:0000256" key="4">
    <source>
        <dbReference type="ARBA" id="ARBA00022683"/>
    </source>
</evidence>
<dbReference type="PANTHER" id="PTHR34382:SF7">
    <property type="entry name" value="PTS SYSTEM N,N'-DIACETYLCHITOBIOSE-SPECIFIC EIIA COMPONENT"/>
    <property type="match status" value="1"/>
</dbReference>
<dbReference type="GO" id="GO:0046872">
    <property type="term" value="F:metal ion binding"/>
    <property type="evidence" value="ECO:0007669"/>
    <property type="project" value="UniProtKB-KW"/>
</dbReference>
<feature type="active site" description="Tele-phosphohistidine intermediate" evidence="5">
    <location>
        <position position="75"/>
    </location>
</feature>
<keyword evidence="3" id="KW-0808">Transferase</keyword>
<dbReference type="PIRSF" id="PIRSF000699">
    <property type="entry name" value="PTS_IILac_III"/>
    <property type="match status" value="1"/>
</dbReference>
<feature type="coiled-coil region" evidence="8">
    <location>
        <begin position="33"/>
        <end position="60"/>
    </location>
</feature>
<sequence>MNSEQAIFEIIANAGDARDLTYQALDQVAEGNIEKAFELVEQAEKTMDQAHNAQTKLIQQEIQGEKVDGSLLMVHAQDHLMTAISEHQMVKRMLPIFKKLMKAEAK</sequence>
<dbReference type="Proteomes" id="UP000199300">
    <property type="component" value="Unassembled WGS sequence"/>
</dbReference>
<dbReference type="SUPFAM" id="SSF46973">
    <property type="entry name" value="Enzyme IIa from lactose specific PTS, IIa-lac"/>
    <property type="match status" value="1"/>
</dbReference>
<evidence type="ECO:0000256" key="8">
    <source>
        <dbReference type="SAM" id="Coils"/>
    </source>
</evidence>
<gene>
    <name evidence="9" type="ORF">SAMN04488134_10918</name>
</gene>
<keyword evidence="2" id="KW-0762">Sugar transport</keyword>
<dbReference type="STRING" id="872970.SAMN04488134_10918"/>
<dbReference type="InterPro" id="IPR003188">
    <property type="entry name" value="PTS_IIA_lac/cel"/>
</dbReference>
<dbReference type="InterPro" id="IPR036542">
    <property type="entry name" value="PTS_IIA_lac/cel_sf"/>
</dbReference>
<dbReference type="RefSeq" id="WP_091498649.1">
    <property type="nucleotide sequence ID" value="NZ_FODJ01000009.1"/>
</dbReference>
<evidence type="ECO:0000256" key="6">
    <source>
        <dbReference type="PIRSR" id="PIRSR000699-2"/>
    </source>
</evidence>
<keyword evidence="10" id="KW-1185">Reference proteome</keyword>
<dbReference type="CDD" id="cd00215">
    <property type="entry name" value="PTS_IIA_lac"/>
    <property type="match status" value="1"/>
</dbReference>
<dbReference type="EMBL" id="FODJ01000009">
    <property type="protein sequence ID" value="SEO56605.1"/>
    <property type="molecule type" value="Genomic_DNA"/>
</dbReference>
<keyword evidence="6" id="KW-0479">Metal-binding</keyword>
<evidence type="ECO:0000256" key="2">
    <source>
        <dbReference type="ARBA" id="ARBA00022597"/>
    </source>
</evidence>
<evidence type="ECO:0000256" key="1">
    <source>
        <dbReference type="ARBA" id="ARBA00022448"/>
    </source>
</evidence>
<keyword evidence="8" id="KW-0175">Coiled coil</keyword>
<keyword evidence="1" id="KW-0813">Transport</keyword>